<accession>A0A1Z4MSX1</accession>
<organism evidence="2 3">
    <name type="scientific">Tolypothrix tenuis PCC 7101</name>
    <dbReference type="NCBI Taxonomy" id="231146"/>
    <lineage>
        <taxon>Bacteria</taxon>
        <taxon>Bacillati</taxon>
        <taxon>Cyanobacteriota</taxon>
        <taxon>Cyanophyceae</taxon>
        <taxon>Nostocales</taxon>
        <taxon>Tolypothrichaceae</taxon>
        <taxon>Tolypothrix</taxon>
    </lineage>
</organism>
<dbReference type="EMBL" id="AP018248">
    <property type="protein sequence ID" value="BAY96543.1"/>
    <property type="molecule type" value="Genomic_DNA"/>
</dbReference>
<proteinExistence type="predicted"/>
<dbReference type="PANTHER" id="PTHR36558:SF1">
    <property type="entry name" value="RESTRICTION ENDONUCLEASE DOMAIN-CONTAINING PROTEIN-RELATED"/>
    <property type="match status" value="1"/>
</dbReference>
<feature type="domain" description="Putative restriction endonuclease" evidence="1">
    <location>
        <begin position="12"/>
        <end position="173"/>
    </location>
</feature>
<dbReference type="InterPro" id="IPR011335">
    <property type="entry name" value="Restrct_endonuc-II-like"/>
</dbReference>
<dbReference type="InterPro" id="IPR008538">
    <property type="entry name" value="Uma2"/>
</dbReference>
<gene>
    <name evidence="2" type="ORF">NIES37_04770</name>
</gene>
<dbReference type="AlphaFoldDB" id="A0A1Z4MSX1"/>
<sequence length="195" mass="22871">MQTQTQKIFYTPEEYLQLEKTSEFKNEYWDGEIVPMAGGTTNHNEIALNFCTNFKFTTRGKNYKIYMGDVKLSIPRYRIYTYPDIMVIQGEPIYEGNGTTTVTNPLLIVEVLSKSTENHDRTNKFRFYRSIPTLKEYIMIDQYEYLVEQFTKNAASQWVLTEYESEDAVLSLQKIDFQIPFSEIYAGVNFEVGEE</sequence>
<dbReference type="InterPro" id="IPR012296">
    <property type="entry name" value="Nuclease_put_TT1808"/>
</dbReference>
<evidence type="ECO:0000313" key="3">
    <source>
        <dbReference type="Proteomes" id="UP000218785"/>
    </source>
</evidence>
<dbReference type="CDD" id="cd06260">
    <property type="entry name" value="DUF820-like"/>
    <property type="match status" value="1"/>
</dbReference>
<dbReference type="Proteomes" id="UP000218785">
    <property type="component" value="Chromosome"/>
</dbReference>
<dbReference type="Pfam" id="PF05685">
    <property type="entry name" value="Uma2"/>
    <property type="match status" value="1"/>
</dbReference>
<dbReference type="Gene3D" id="3.90.1570.10">
    <property type="entry name" value="tt1808, chain A"/>
    <property type="match status" value="1"/>
</dbReference>
<evidence type="ECO:0000259" key="1">
    <source>
        <dbReference type="Pfam" id="PF05685"/>
    </source>
</evidence>
<dbReference type="RefSeq" id="WP_096573748.1">
    <property type="nucleotide sequence ID" value="NZ_CAWNJS010000001.1"/>
</dbReference>
<reference evidence="2 3" key="1">
    <citation type="submission" date="2017-06" db="EMBL/GenBank/DDBJ databases">
        <title>Genome sequencing of cyanobaciteial culture collection at National Institute for Environmental Studies (NIES).</title>
        <authorList>
            <person name="Hirose Y."/>
            <person name="Shimura Y."/>
            <person name="Fujisawa T."/>
            <person name="Nakamura Y."/>
            <person name="Kawachi M."/>
        </authorList>
    </citation>
    <scope>NUCLEOTIDE SEQUENCE [LARGE SCALE GENOMIC DNA]</scope>
    <source>
        <strain evidence="2 3">NIES-37</strain>
    </source>
</reference>
<dbReference type="PANTHER" id="PTHR36558">
    <property type="entry name" value="GLR1098 PROTEIN"/>
    <property type="match status" value="1"/>
</dbReference>
<protein>
    <recommendedName>
        <fullName evidence="1">Putative restriction endonuclease domain-containing protein</fullName>
    </recommendedName>
</protein>
<dbReference type="SUPFAM" id="SSF52980">
    <property type="entry name" value="Restriction endonuclease-like"/>
    <property type="match status" value="1"/>
</dbReference>
<name>A0A1Z4MSX1_9CYAN</name>
<evidence type="ECO:0000313" key="2">
    <source>
        <dbReference type="EMBL" id="BAY96543.1"/>
    </source>
</evidence>
<keyword evidence="3" id="KW-1185">Reference proteome</keyword>
<dbReference type="KEGG" id="ttq:NIES37_04770"/>